<evidence type="ECO:0000313" key="3">
    <source>
        <dbReference type="Proteomes" id="UP000199666"/>
    </source>
</evidence>
<dbReference type="RefSeq" id="WP_090997799.1">
    <property type="nucleotide sequence ID" value="NZ_FOPP01000014.1"/>
</dbReference>
<evidence type="ECO:0000313" key="2">
    <source>
        <dbReference type="EMBL" id="SFH47890.1"/>
    </source>
</evidence>
<accession>A0A1I3AD98</accession>
<organism evidence="2 3">
    <name type="scientific">Pedobacter insulae</name>
    <dbReference type="NCBI Taxonomy" id="414048"/>
    <lineage>
        <taxon>Bacteria</taxon>
        <taxon>Pseudomonadati</taxon>
        <taxon>Bacteroidota</taxon>
        <taxon>Sphingobacteriia</taxon>
        <taxon>Sphingobacteriales</taxon>
        <taxon>Sphingobacteriaceae</taxon>
        <taxon>Pedobacter</taxon>
    </lineage>
</organism>
<sequence>MKTNKAKSAKGSSKRTTKKELEHSLKVRFLEAVKSLGHNAEVIGDDIAKASKFVAKKLSKKFKGLKEAVEQKLEEVKADKKPAAKKVKMAKKDAQKLVKKVDKTVSKVVKKAAKKANPALSSVKVAAIATEKKAEEIIKPEVTTATKAKAPVKRVAAKPKVAPKVAPKTARKSPAKKPNN</sequence>
<reference evidence="2 3" key="1">
    <citation type="submission" date="2016-10" db="EMBL/GenBank/DDBJ databases">
        <authorList>
            <person name="de Groot N.N."/>
        </authorList>
    </citation>
    <scope>NUCLEOTIDE SEQUENCE [LARGE SCALE GENOMIC DNA]</scope>
    <source>
        <strain evidence="2 3">DSM 18684</strain>
    </source>
</reference>
<dbReference type="EMBL" id="FOPP01000014">
    <property type="protein sequence ID" value="SFH47890.1"/>
    <property type="molecule type" value="Genomic_DNA"/>
</dbReference>
<dbReference type="AlphaFoldDB" id="A0A1I3AD98"/>
<evidence type="ECO:0008006" key="4">
    <source>
        <dbReference type="Google" id="ProtNLM"/>
    </source>
</evidence>
<feature type="region of interest" description="Disordered" evidence="1">
    <location>
        <begin position="1"/>
        <end position="20"/>
    </location>
</feature>
<evidence type="ECO:0000256" key="1">
    <source>
        <dbReference type="SAM" id="MobiDB-lite"/>
    </source>
</evidence>
<feature type="compositionally biased region" description="Low complexity" evidence="1">
    <location>
        <begin position="158"/>
        <end position="168"/>
    </location>
</feature>
<dbReference type="OrthoDB" id="773409at2"/>
<dbReference type="Gene3D" id="1.20.120.20">
    <property type="entry name" value="Apolipoprotein"/>
    <property type="match status" value="1"/>
</dbReference>
<proteinExistence type="predicted"/>
<feature type="compositionally biased region" description="Basic residues" evidence="1">
    <location>
        <begin position="169"/>
        <end position="180"/>
    </location>
</feature>
<dbReference type="STRING" id="414048.SAMN04489864_11411"/>
<feature type="region of interest" description="Disordered" evidence="1">
    <location>
        <begin position="148"/>
        <end position="180"/>
    </location>
</feature>
<name>A0A1I3AD98_9SPHI</name>
<dbReference type="SUPFAM" id="SSF47162">
    <property type="entry name" value="Apolipoprotein"/>
    <property type="match status" value="1"/>
</dbReference>
<keyword evidence="3" id="KW-1185">Reference proteome</keyword>
<gene>
    <name evidence="2" type="ORF">SAMN04489864_11411</name>
</gene>
<feature type="compositionally biased region" description="Basic residues" evidence="1">
    <location>
        <begin position="1"/>
        <end position="17"/>
    </location>
</feature>
<protein>
    <recommendedName>
        <fullName evidence="4">Histone H1/5</fullName>
    </recommendedName>
</protein>
<dbReference type="Proteomes" id="UP000199666">
    <property type="component" value="Unassembled WGS sequence"/>
</dbReference>